<name>A0AAE9ZVK8_9BACT</name>
<accession>A0AAE9ZVK8</accession>
<dbReference type="KEGG" id="slom:PXH66_17810"/>
<dbReference type="AlphaFoldDB" id="A0AAE9ZVK8"/>
<gene>
    <name evidence="2" type="ORF">PXH66_17810</name>
</gene>
<dbReference type="Pfam" id="PF08818">
    <property type="entry name" value="DUF1801"/>
    <property type="match status" value="1"/>
</dbReference>
<dbReference type="Gene3D" id="3.90.1150.200">
    <property type="match status" value="1"/>
</dbReference>
<proteinExistence type="predicted"/>
<evidence type="ECO:0000313" key="2">
    <source>
        <dbReference type="EMBL" id="WED64196.1"/>
    </source>
</evidence>
<organism evidence="2 3">
    <name type="scientific">Synoicihabitans lomoniglobus</name>
    <dbReference type="NCBI Taxonomy" id="2909285"/>
    <lineage>
        <taxon>Bacteria</taxon>
        <taxon>Pseudomonadati</taxon>
        <taxon>Verrucomicrobiota</taxon>
        <taxon>Opitutia</taxon>
        <taxon>Opitutales</taxon>
        <taxon>Opitutaceae</taxon>
        <taxon>Synoicihabitans</taxon>
    </lineage>
</organism>
<dbReference type="InterPro" id="IPR014922">
    <property type="entry name" value="YdhG-like"/>
</dbReference>
<feature type="domain" description="YdhG-like" evidence="1">
    <location>
        <begin position="19"/>
        <end position="113"/>
    </location>
</feature>
<dbReference type="Proteomes" id="UP001218638">
    <property type="component" value="Chromosome"/>
</dbReference>
<dbReference type="RefSeq" id="WP_330931140.1">
    <property type="nucleotide sequence ID" value="NZ_CP119075.1"/>
</dbReference>
<protein>
    <submittedName>
        <fullName evidence="2">YdeI/OmpD-associated family protein</fullName>
    </submittedName>
</protein>
<reference evidence="2" key="1">
    <citation type="submission" date="2023-03" db="EMBL/GenBank/DDBJ databases">
        <title>Lomoglobus Profundus gen. nov., sp. nov., a novel member of the phylum Verrucomicrobia, isolated from deep-marine sediment of South China Sea.</title>
        <authorList>
            <person name="Ahmad T."/>
            <person name="Ishaq S.E."/>
            <person name="Wang F."/>
        </authorList>
    </citation>
    <scope>NUCLEOTIDE SEQUENCE</scope>
    <source>
        <strain evidence="2">LMO-M01</strain>
    </source>
</reference>
<dbReference type="EMBL" id="CP119075">
    <property type="protein sequence ID" value="WED64196.1"/>
    <property type="molecule type" value="Genomic_DNA"/>
</dbReference>
<keyword evidence="3" id="KW-1185">Reference proteome</keyword>
<dbReference type="Pfam" id="PF13376">
    <property type="entry name" value="OmdA"/>
    <property type="match status" value="1"/>
</dbReference>
<evidence type="ECO:0000259" key="1">
    <source>
        <dbReference type="Pfam" id="PF08818"/>
    </source>
</evidence>
<sequence length="204" mass="22587">MSRDPRIDTYIAHAQPFAQPILKHLRELVHQAVPEVVETIKWGAPAYTLKGKQVCLTASFKAHCALSFWAKAMEEVLAADGIGPQEGMGNLGKITDLTDLPARTKLIRYLQTAARLATAAPAGRPTAKTRKPTLATPPELASALQQPSHAAAAHTWTAFTPAKRREYIEWITTAKQDATRARRLATTLQWLAEGKTRHWKYQNC</sequence>
<evidence type="ECO:0000313" key="3">
    <source>
        <dbReference type="Proteomes" id="UP001218638"/>
    </source>
</evidence>
<dbReference type="SUPFAM" id="SSF159888">
    <property type="entry name" value="YdhG-like"/>
    <property type="match status" value="1"/>
</dbReference>